<dbReference type="Proteomes" id="UP000003379">
    <property type="component" value="Unassembled WGS sequence"/>
</dbReference>
<dbReference type="EMBL" id="AFZG01000085">
    <property type="protein sequence ID" value="EHL15767.1"/>
    <property type="molecule type" value="Genomic_DNA"/>
</dbReference>
<gene>
    <name evidence="5" type="primary">rimM</name>
    <name evidence="9" type="ORF">HMPREF9628_00690</name>
    <name evidence="8" type="ORF">HMPREF9629_02112</name>
</gene>
<reference evidence="9 10" key="2">
    <citation type="submission" date="2011-08" db="EMBL/GenBank/DDBJ databases">
        <title>The Genome Sequence of Eubacteriaceae bacterium CM5.</title>
        <authorList>
            <consortium name="The Broad Institute Genome Sequencing Platform"/>
            <person name="Earl A."/>
            <person name="Ward D."/>
            <person name="Feldgarden M."/>
            <person name="Gevers D."/>
            <person name="Sizova M."/>
            <person name="Hazen A."/>
            <person name="Epstein S."/>
            <person name="Young S.K."/>
            <person name="Zeng Q."/>
            <person name="Gargeya S."/>
            <person name="Fitzgerald M."/>
            <person name="Haas B."/>
            <person name="Abouelleil A."/>
            <person name="Alvarado L."/>
            <person name="Arachchi H.M."/>
            <person name="Berlin A."/>
            <person name="Brown A."/>
            <person name="Chapman S.B."/>
            <person name="Chen Z."/>
            <person name="Dunbar C."/>
            <person name="Freedman E."/>
            <person name="Gearin G."/>
            <person name="Gellesch M."/>
            <person name="Goldberg J."/>
            <person name="Griggs A."/>
            <person name="Gujja S."/>
            <person name="Heiman D."/>
            <person name="Howarth C."/>
            <person name="Larson L."/>
            <person name="Lui A."/>
            <person name="MacDonald P.J.P."/>
            <person name="Montmayeur A."/>
            <person name="Murphy C."/>
            <person name="Neiman D."/>
            <person name="Pearson M."/>
            <person name="Priest M."/>
            <person name="Roberts A."/>
            <person name="Saif S."/>
            <person name="Shea T."/>
            <person name="Shenoy N."/>
            <person name="Sisk P."/>
            <person name="Stolte C."/>
            <person name="Sykes S."/>
            <person name="Wortman J."/>
            <person name="Nusbaum C."/>
            <person name="Birren B."/>
        </authorList>
    </citation>
    <scope>NUCLEOTIDE SEQUENCE [LARGE SCALE GENOMIC DNA]</scope>
    <source>
        <strain evidence="9 10">CM5</strain>
    </source>
</reference>
<evidence type="ECO:0000313" key="8">
    <source>
        <dbReference type="EMBL" id="EHL14668.1"/>
    </source>
</evidence>
<comment type="similarity">
    <text evidence="5">Belongs to the RimM family.</text>
</comment>
<keyword evidence="4 5" id="KW-0143">Chaperone</keyword>
<dbReference type="InterPro" id="IPR011961">
    <property type="entry name" value="RimM"/>
</dbReference>
<dbReference type="NCBIfam" id="TIGR02273">
    <property type="entry name" value="16S_RimM"/>
    <property type="match status" value="1"/>
</dbReference>
<evidence type="ECO:0000313" key="9">
    <source>
        <dbReference type="EMBL" id="EHL15767.1"/>
    </source>
</evidence>
<dbReference type="GO" id="GO:0006364">
    <property type="term" value="P:rRNA processing"/>
    <property type="evidence" value="ECO:0007669"/>
    <property type="project" value="UniProtKB-UniRule"/>
</dbReference>
<dbReference type="Pfam" id="PF01782">
    <property type="entry name" value="RimM"/>
    <property type="match status" value="1"/>
</dbReference>
<accession>G9X168</accession>
<dbReference type="InterPro" id="IPR011033">
    <property type="entry name" value="PRC_barrel-like_sf"/>
</dbReference>
<evidence type="ECO:0000256" key="2">
    <source>
        <dbReference type="ARBA" id="ARBA00022517"/>
    </source>
</evidence>
<keyword evidence="1 5" id="KW-0963">Cytoplasm</keyword>
<organism evidence="8 11">
    <name type="scientific">Peptoanaerobacter stomatis</name>
    <dbReference type="NCBI Taxonomy" id="796937"/>
    <lineage>
        <taxon>Bacteria</taxon>
        <taxon>Bacillati</taxon>
        <taxon>Bacillota</taxon>
        <taxon>Clostridia</taxon>
        <taxon>Peptostreptococcales</taxon>
        <taxon>Filifactoraceae</taxon>
        <taxon>Peptoanaerobacter</taxon>
    </lineage>
</organism>
<name>G9X168_9FIRM</name>
<comment type="subunit">
    <text evidence="5">Binds ribosomal protein uS19.</text>
</comment>
<dbReference type="PANTHER" id="PTHR33692">
    <property type="entry name" value="RIBOSOME MATURATION FACTOR RIMM"/>
    <property type="match status" value="1"/>
</dbReference>
<evidence type="ECO:0000259" key="6">
    <source>
        <dbReference type="Pfam" id="PF01782"/>
    </source>
</evidence>
<dbReference type="EMBL" id="AFZE01000024">
    <property type="protein sequence ID" value="EHL14668.1"/>
    <property type="molecule type" value="Genomic_DNA"/>
</dbReference>
<dbReference type="SUPFAM" id="SSF50447">
    <property type="entry name" value="Translation proteins"/>
    <property type="match status" value="1"/>
</dbReference>
<dbReference type="GO" id="GO:0043022">
    <property type="term" value="F:ribosome binding"/>
    <property type="evidence" value="ECO:0007669"/>
    <property type="project" value="InterPro"/>
</dbReference>
<dbReference type="PANTHER" id="PTHR33692:SF1">
    <property type="entry name" value="RIBOSOME MATURATION FACTOR RIMM"/>
    <property type="match status" value="1"/>
</dbReference>
<comment type="caution">
    <text evidence="8">The sequence shown here is derived from an EMBL/GenBank/DDBJ whole genome shotgun (WGS) entry which is preliminary data.</text>
</comment>
<dbReference type="SUPFAM" id="SSF50346">
    <property type="entry name" value="PRC-barrel domain"/>
    <property type="match status" value="1"/>
</dbReference>
<comment type="function">
    <text evidence="5">An accessory protein needed during the final step in the assembly of 30S ribosomal subunit, possibly for assembly of the head region. Essential for efficient processing of 16S rRNA. May be needed both before and after RbfA during the maturation of 16S rRNA. It has affinity for free ribosomal 30S subunits but not for 70S ribosomes.</text>
</comment>
<evidence type="ECO:0000313" key="10">
    <source>
        <dbReference type="Proteomes" id="UP000003379"/>
    </source>
</evidence>
<dbReference type="InterPro" id="IPR036976">
    <property type="entry name" value="RimM_N_sf"/>
</dbReference>
<protein>
    <recommendedName>
        <fullName evidence="5">Ribosome maturation factor RimM</fullName>
    </recommendedName>
</protein>
<dbReference type="Proteomes" id="UP000006437">
    <property type="component" value="Unassembled WGS sequence"/>
</dbReference>
<dbReference type="GO" id="GO:0042274">
    <property type="term" value="P:ribosomal small subunit biogenesis"/>
    <property type="evidence" value="ECO:0007669"/>
    <property type="project" value="UniProtKB-UniRule"/>
</dbReference>
<dbReference type="STRING" id="796937.HMPREF9630_02022"/>
<dbReference type="AlphaFoldDB" id="G9X168"/>
<evidence type="ECO:0000256" key="4">
    <source>
        <dbReference type="ARBA" id="ARBA00023186"/>
    </source>
</evidence>
<accession>G9XFZ7</accession>
<evidence type="ECO:0000256" key="5">
    <source>
        <dbReference type="HAMAP-Rule" id="MF_00014"/>
    </source>
</evidence>
<reference evidence="8 11" key="1">
    <citation type="submission" date="2011-08" db="EMBL/GenBank/DDBJ databases">
        <title>The Genome Sequence of Eubacteriaceae bacterium ACC19a.</title>
        <authorList>
            <consortium name="The Broad Institute Genome Sequencing Platform"/>
            <person name="Earl A."/>
            <person name="Ward D."/>
            <person name="Feldgarden M."/>
            <person name="Gevers D."/>
            <person name="Sizova M."/>
            <person name="Hazen A."/>
            <person name="Epstein S."/>
            <person name="Young S.K."/>
            <person name="Zeng Q."/>
            <person name="Gargeya S."/>
            <person name="Fitzgerald M."/>
            <person name="Haas B."/>
            <person name="Abouelleil A."/>
            <person name="Alvarado L."/>
            <person name="Arachchi H.M."/>
            <person name="Berlin A."/>
            <person name="Brown A."/>
            <person name="Chapman S.B."/>
            <person name="Chen Z."/>
            <person name="Dunbar C."/>
            <person name="Freedman E."/>
            <person name="Gearin G."/>
            <person name="Gellesch M."/>
            <person name="Goldberg J."/>
            <person name="Griggs A."/>
            <person name="Gujja S."/>
            <person name="Heiman D."/>
            <person name="Howarth C."/>
            <person name="Larson L."/>
            <person name="Lui A."/>
            <person name="MacDonald P.J.P."/>
            <person name="Montmayeur A."/>
            <person name="Murphy C."/>
            <person name="Neiman D."/>
            <person name="Pearson M."/>
            <person name="Priest M."/>
            <person name="Roberts A."/>
            <person name="Saif S."/>
            <person name="Shea T."/>
            <person name="Shenoy N."/>
            <person name="Sisk P."/>
            <person name="Stolte C."/>
            <person name="Sykes S."/>
            <person name="Wortman J."/>
            <person name="Nusbaum C."/>
            <person name="Birren B."/>
        </authorList>
    </citation>
    <scope>NUCLEOTIDE SEQUENCE [LARGE SCALE GENOMIC DNA]</scope>
    <source>
        <strain evidence="8 11">ACC19a</strain>
    </source>
</reference>
<dbReference type="InterPro" id="IPR056792">
    <property type="entry name" value="PRC_RimM"/>
</dbReference>
<dbReference type="HAMAP" id="MF_00014">
    <property type="entry name" value="Ribosome_mat_RimM"/>
    <property type="match status" value="1"/>
</dbReference>
<comment type="domain">
    <text evidence="5">The PRC barrel domain binds ribosomal protein uS19.</text>
</comment>
<dbReference type="Gene3D" id="2.40.30.60">
    <property type="entry name" value="RimM"/>
    <property type="match status" value="1"/>
</dbReference>
<evidence type="ECO:0000256" key="3">
    <source>
        <dbReference type="ARBA" id="ARBA00022552"/>
    </source>
</evidence>
<dbReference type="Gene3D" id="2.30.30.240">
    <property type="entry name" value="PRC-barrel domain"/>
    <property type="match status" value="1"/>
</dbReference>
<dbReference type="GO" id="GO:0005840">
    <property type="term" value="C:ribosome"/>
    <property type="evidence" value="ECO:0007669"/>
    <property type="project" value="InterPro"/>
</dbReference>
<evidence type="ECO:0000259" key="7">
    <source>
        <dbReference type="Pfam" id="PF24986"/>
    </source>
</evidence>
<evidence type="ECO:0000313" key="11">
    <source>
        <dbReference type="Proteomes" id="UP000006437"/>
    </source>
</evidence>
<dbReference type="Pfam" id="PF24986">
    <property type="entry name" value="PRC_RimM"/>
    <property type="match status" value="1"/>
</dbReference>
<keyword evidence="3 5" id="KW-0698">rRNA processing</keyword>
<comment type="subcellular location">
    <subcellularLocation>
        <location evidence="5">Cytoplasm</location>
    </subcellularLocation>
</comment>
<dbReference type="HOGENOM" id="CLU_077636_3_2_9"/>
<dbReference type="InterPro" id="IPR002676">
    <property type="entry name" value="RimM_N"/>
</dbReference>
<proteinExistence type="inferred from homology"/>
<dbReference type="InterPro" id="IPR009000">
    <property type="entry name" value="Transl_B-barrel_sf"/>
</dbReference>
<evidence type="ECO:0000256" key="1">
    <source>
        <dbReference type="ARBA" id="ARBA00022490"/>
    </source>
</evidence>
<keyword evidence="2 5" id="KW-0690">Ribosome biogenesis</keyword>
<dbReference type="GO" id="GO:0005737">
    <property type="term" value="C:cytoplasm"/>
    <property type="evidence" value="ECO:0007669"/>
    <property type="project" value="UniProtKB-SubCell"/>
</dbReference>
<feature type="domain" description="Ribosome maturation factor RimM PRC barrel" evidence="7">
    <location>
        <begin position="101"/>
        <end position="166"/>
    </location>
</feature>
<sequence>MNLEQDRIRIGKIIKSHGLKGEFKIYPYTSDISSFNNYKTVYVEDIETPYNLQYIKNMNNLLIGKFKEIDNIDDLPEVLGKSIFIDYSEKRQMQEDEYLISELVGLEVYEGDRLIGIVVDVLQYGANDVFKIKSGSIERFIPNVKKFIKKIDMIEKKITVELIEGM</sequence>
<feature type="domain" description="RimM N-terminal" evidence="6">
    <location>
        <begin position="10"/>
        <end position="88"/>
    </location>
</feature>